<proteinExistence type="predicted"/>
<keyword evidence="2" id="KW-0472">Membrane</keyword>
<evidence type="ECO:0000256" key="1">
    <source>
        <dbReference type="SAM" id="MobiDB-lite"/>
    </source>
</evidence>
<dbReference type="AlphaFoldDB" id="A0A1A8CK92"/>
<accession>A0A1A8CK92</accession>
<evidence type="ECO:0000313" key="3">
    <source>
        <dbReference type="EMBL" id="SBP79478.1"/>
    </source>
</evidence>
<reference evidence="3" key="1">
    <citation type="submission" date="2016-05" db="EMBL/GenBank/DDBJ databases">
        <authorList>
            <person name="Lavstsen T."/>
            <person name="Jespersen J.S."/>
        </authorList>
    </citation>
    <scope>NUCLEOTIDE SEQUENCE</scope>
    <source>
        <tissue evidence="3">Brain</tissue>
    </source>
</reference>
<gene>
    <name evidence="3" type="primary">Nfu_g_1_014153</name>
</gene>
<organism evidence="3">
    <name type="scientific">Nothobranchius kadleci</name>
    <name type="common">African annual killifish</name>
    <dbReference type="NCBI Taxonomy" id="1051664"/>
    <lineage>
        <taxon>Eukaryota</taxon>
        <taxon>Metazoa</taxon>
        <taxon>Chordata</taxon>
        <taxon>Craniata</taxon>
        <taxon>Vertebrata</taxon>
        <taxon>Euteleostomi</taxon>
        <taxon>Actinopterygii</taxon>
        <taxon>Neopterygii</taxon>
        <taxon>Teleostei</taxon>
        <taxon>Neoteleostei</taxon>
        <taxon>Acanthomorphata</taxon>
        <taxon>Ovalentaria</taxon>
        <taxon>Atherinomorphae</taxon>
        <taxon>Cyprinodontiformes</taxon>
        <taxon>Nothobranchiidae</taxon>
        <taxon>Nothobranchius</taxon>
    </lineage>
</organism>
<feature type="compositionally biased region" description="Acidic residues" evidence="1">
    <location>
        <begin position="94"/>
        <end position="107"/>
    </location>
</feature>
<reference evidence="3" key="2">
    <citation type="submission" date="2016-06" db="EMBL/GenBank/DDBJ databases">
        <title>The genome of a short-lived fish provides insights into sex chromosome evolution and the genetic control of aging.</title>
        <authorList>
            <person name="Reichwald K."/>
            <person name="Felder M."/>
            <person name="Petzold A."/>
            <person name="Koch P."/>
            <person name="Groth M."/>
            <person name="Platzer M."/>
        </authorList>
    </citation>
    <scope>NUCLEOTIDE SEQUENCE</scope>
    <source>
        <tissue evidence="3">Brain</tissue>
    </source>
</reference>
<feature type="compositionally biased region" description="Basic and acidic residues" evidence="1">
    <location>
        <begin position="126"/>
        <end position="138"/>
    </location>
</feature>
<dbReference type="EMBL" id="HADZ01015537">
    <property type="protein sequence ID" value="SBP79478.1"/>
    <property type="molecule type" value="Transcribed_RNA"/>
</dbReference>
<keyword evidence="2" id="KW-0812">Transmembrane</keyword>
<name>A0A1A8CK92_NOTKA</name>
<feature type="transmembrane region" description="Helical" evidence="2">
    <location>
        <begin position="6"/>
        <end position="24"/>
    </location>
</feature>
<protein>
    <submittedName>
        <fullName evidence="3">Uncharacterized protein</fullName>
    </submittedName>
</protein>
<sequence>MGSVTVGILVVVLVLLILLLFCSYKELNKQANGKYTVQEILFKEGGLRDQANNAVMTVRAWIGMLPEGIEEREEMQRVEFEEGQEEGYGNQQESDNDGENEQDENNEESSNTNDKEDESSLDSSEAEERVRLMDTPEVKIEMVEKQEDMVEEQRPVEVSGGTGLLIDLKQFSGSAIWSEEGGGEGQSSDTTVL</sequence>
<evidence type="ECO:0000256" key="2">
    <source>
        <dbReference type="SAM" id="Phobius"/>
    </source>
</evidence>
<keyword evidence="2" id="KW-1133">Transmembrane helix</keyword>
<feature type="region of interest" description="Disordered" evidence="1">
    <location>
        <begin position="75"/>
        <end position="138"/>
    </location>
</feature>